<evidence type="ECO:0000313" key="2">
    <source>
        <dbReference type="EMBL" id="MBB4442695.1"/>
    </source>
</evidence>
<evidence type="ECO:0000256" key="1">
    <source>
        <dbReference type="SAM" id="Coils"/>
    </source>
</evidence>
<dbReference type="EMBL" id="JACIHI010000018">
    <property type="protein sequence ID" value="MBB4442695.1"/>
    <property type="molecule type" value="Genomic_DNA"/>
</dbReference>
<dbReference type="Proteomes" id="UP000533724">
    <property type="component" value="Unassembled WGS sequence"/>
</dbReference>
<feature type="coiled-coil region" evidence="1">
    <location>
        <begin position="73"/>
        <end position="100"/>
    </location>
</feature>
<sequence>MSKDERGDIGTDEDLRDGVETAAASFEEANINPDLIRREGFASEAEYRAYIATLGGHAPFEGTTEGRLLISDGHALEGRLRELREEIENLRARLHVIQHQAATVVTENVRWADANAHAQLGNQPWLKLAGAMAAAFVVTRGIRRLPLGAVATTALPLVAAAMNRKIAR</sequence>
<dbReference type="RefSeq" id="WP_184501500.1">
    <property type="nucleotide sequence ID" value="NZ_JACIHI010000018.1"/>
</dbReference>
<name>A0A7W6UQY0_9HYPH</name>
<protein>
    <submittedName>
        <fullName evidence="2">Uncharacterized protein</fullName>
    </submittedName>
</protein>
<keyword evidence="1" id="KW-0175">Coiled coil</keyword>
<proteinExistence type="predicted"/>
<accession>A0A7W6UQY0</accession>
<comment type="caution">
    <text evidence="2">The sequence shown here is derived from an EMBL/GenBank/DDBJ whole genome shotgun (WGS) entry which is preliminary data.</text>
</comment>
<evidence type="ECO:0000313" key="3">
    <source>
        <dbReference type="Proteomes" id="UP000533724"/>
    </source>
</evidence>
<organism evidence="2 3">
    <name type="scientific">Rhizobium esperanzae</name>
    <dbReference type="NCBI Taxonomy" id="1967781"/>
    <lineage>
        <taxon>Bacteria</taxon>
        <taxon>Pseudomonadati</taxon>
        <taxon>Pseudomonadota</taxon>
        <taxon>Alphaproteobacteria</taxon>
        <taxon>Hyphomicrobiales</taxon>
        <taxon>Rhizobiaceae</taxon>
        <taxon>Rhizobium/Agrobacterium group</taxon>
        <taxon>Rhizobium</taxon>
    </lineage>
</organism>
<reference evidence="2 3" key="1">
    <citation type="submission" date="2020-08" db="EMBL/GenBank/DDBJ databases">
        <title>Genomic Encyclopedia of Type Strains, Phase IV (KMG-V): Genome sequencing to study the core and pangenomes of soil and plant-associated prokaryotes.</title>
        <authorList>
            <person name="Whitman W."/>
        </authorList>
    </citation>
    <scope>NUCLEOTIDE SEQUENCE [LARGE SCALE GENOMIC DNA]</scope>
    <source>
        <strain evidence="2 3">SEMIA 414</strain>
    </source>
</reference>
<gene>
    <name evidence="2" type="ORF">GGE15_005992</name>
</gene>
<dbReference type="AlphaFoldDB" id="A0A7W6UQY0"/>